<keyword evidence="2" id="KW-1185">Reference proteome</keyword>
<comment type="caution">
    <text evidence="1">The sequence shown here is derived from an EMBL/GenBank/DDBJ whole genome shotgun (WGS) entry which is preliminary data.</text>
</comment>
<sequence>MVPEKKSQNLKKVRYTLKFWNFALGWELLFQKISYDDDDEDMNEIKEQVLKDDQEKITLCFSSQRKFFKIIIADVEIRVSLNLNLQKLVSSYPTDKSLTLKLIKIKIIKRHDHVSRKMLNLIVQRLNIGWDIIYQKDFLTGKKIRFKPAYFSKKHLMMEIADAQLHYAFSLLNTPGIKFDPKVFVSYLTKAANGGNIAAQYISGDMYFNKKIFGKKNRTKFFEISCSE</sequence>
<gene>
    <name evidence="1" type="ORF">Glove_86g149</name>
</gene>
<dbReference type="EMBL" id="PQFF01000082">
    <property type="protein sequence ID" value="RHZ83932.1"/>
    <property type="molecule type" value="Genomic_DNA"/>
</dbReference>
<dbReference type="STRING" id="1348612.A0A397JA47"/>
<reference evidence="1 2" key="1">
    <citation type="submission" date="2018-08" db="EMBL/GenBank/DDBJ databases">
        <title>Genome and evolution of the arbuscular mycorrhizal fungus Diversispora epigaea (formerly Glomus versiforme) and its bacterial endosymbionts.</title>
        <authorList>
            <person name="Sun X."/>
            <person name="Fei Z."/>
            <person name="Harrison M."/>
        </authorList>
    </citation>
    <scope>NUCLEOTIDE SEQUENCE [LARGE SCALE GENOMIC DNA]</scope>
    <source>
        <strain evidence="1 2">IT104</strain>
    </source>
</reference>
<evidence type="ECO:0000313" key="2">
    <source>
        <dbReference type="Proteomes" id="UP000266861"/>
    </source>
</evidence>
<dbReference type="InterPro" id="IPR011990">
    <property type="entry name" value="TPR-like_helical_dom_sf"/>
</dbReference>
<accession>A0A397JA47</accession>
<name>A0A397JA47_9GLOM</name>
<organism evidence="1 2">
    <name type="scientific">Diversispora epigaea</name>
    <dbReference type="NCBI Taxonomy" id="1348612"/>
    <lineage>
        <taxon>Eukaryota</taxon>
        <taxon>Fungi</taxon>
        <taxon>Fungi incertae sedis</taxon>
        <taxon>Mucoromycota</taxon>
        <taxon>Glomeromycotina</taxon>
        <taxon>Glomeromycetes</taxon>
        <taxon>Diversisporales</taxon>
        <taxon>Diversisporaceae</taxon>
        <taxon>Diversispora</taxon>
    </lineage>
</organism>
<dbReference type="SUPFAM" id="SSF81901">
    <property type="entry name" value="HCP-like"/>
    <property type="match status" value="1"/>
</dbReference>
<proteinExistence type="predicted"/>
<dbReference type="Gene3D" id="1.25.40.10">
    <property type="entry name" value="Tetratricopeptide repeat domain"/>
    <property type="match status" value="1"/>
</dbReference>
<dbReference type="Proteomes" id="UP000266861">
    <property type="component" value="Unassembled WGS sequence"/>
</dbReference>
<evidence type="ECO:0000313" key="1">
    <source>
        <dbReference type="EMBL" id="RHZ83932.1"/>
    </source>
</evidence>
<protein>
    <submittedName>
        <fullName evidence="1">Uncharacterized protein</fullName>
    </submittedName>
</protein>
<dbReference type="AlphaFoldDB" id="A0A397JA47"/>